<dbReference type="PATRIC" id="fig|423211.3.peg.38"/>
<accession>D5AF88</accession>
<protein>
    <submittedName>
        <fullName evidence="2">Amino acid transporter</fullName>
    </submittedName>
</protein>
<keyword evidence="1" id="KW-1133">Transmembrane helix</keyword>
<reference evidence="2 3" key="1">
    <citation type="journal article" date="2009" name="J. Infect. Dis.">
        <title>Clinical, experimental, and genomic differences between intermediately pathogenic, highly pathogenic, and epidemic Streptococcus suis.</title>
        <authorList>
            <person name="Ye C."/>
            <person name="Zheng H."/>
            <person name="Zhang J."/>
            <person name="Jing H."/>
            <person name="Wang L."/>
            <person name="Xiong Y."/>
            <person name="Wang W."/>
            <person name="Zhou Z."/>
            <person name="Sun Q."/>
            <person name="Luo X."/>
            <person name="Du H."/>
            <person name="Gottschalk M."/>
            <person name="Xu J."/>
        </authorList>
    </citation>
    <scope>NUCLEOTIDE SEQUENCE [LARGE SCALE GENOMIC DNA]</scope>
    <source>
        <strain evidence="2 3">GZ1</strain>
    </source>
</reference>
<keyword evidence="1" id="KW-0812">Transmembrane</keyword>
<feature type="transmembrane region" description="Helical" evidence="1">
    <location>
        <begin position="105"/>
        <end position="132"/>
    </location>
</feature>
<dbReference type="HOGENOM" id="CLU_096027_0_0_9"/>
<evidence type="ECO:0000313" key="3">
    <source>
        <dbReference type="Proteomes" id="UP000002359"/>
    </source>
</evidence>
<sequence>MIKRGNNMNMFRSIFKSVIHRRDVALFYAFAGLPILVPILSKFLVGVKAEYTDNFLDFLGAALATQDGIVLPVLLLSLIISAVFRDEIDSGILFLYKDLNRTRLFNAKIISLVVMYASYVLLTVLTSAIAYFGFLNASGKVVSDDWSNVQSTFLSIFATISINVIGILLVSTVSIKAKSLQAVLAGVFWSLFTTTAPLLIGVRYVVPNGYAKMSLDQPLLAWSLVVAITTFYTVATYLKGRSNFEKLEF</sequence>
<keyword evidence="1" id="KW-0472">Membrane</keyword>
<dbReference type="EMBL" id="CP000837">
    <property type="protein sequence ID" value="ADE30503.1"/>
    <property type="molecule type" value="Genomic_DNA"/>
</dbReference>
<evidence type="ECO:0000313" key="2">
    <source>
        <dbReference type="EMBL" id="ADE30503.1"/>
    </source>
</evidence>
<proteinExistence type="predicted"/>
<evidence type="ECO:0000256" key="1">
    <source>
        <dbReference type="SAM" id="Phobius"/>
    </source>
</evidence>
<feature type="transmembrane region" description="Helical" evidence="1">
    <location>
        <begin position="182"/>
        <end position="200"/>
    </location>
</feature>
<dbReference type="KEGG" id="ssw:SSGZ1_0038"/>
<feature type="transmembrane region" description="Helical" evidence="1">
    <location>
        <begin position="58"/>
        <end position="84"/>
    </location>
</feature>
<dbReference type="AlphaFoldDB" id="D5AF88"/>
<organism evidence="2 3">
    <name type="scientific">Streptococcus suis (strain GZ1)</name>
    <dbReference type="NCBI Taxonomy" id="423211"/>
    <lineage>
        <taxon>Bacteria</taxon>
        <taxon>Bacillati</taxon>
        <taxon>Bacillota</taxon>
        <taxon>Bacilli</taxon>
        <taxon>Lactobacillales</taxon>
        <taxon>Streptococcaceae</taxon>
        <taxon>Streptococcus</taxon>
    </lineage>
</organism>
<feature type="transmembrane region" description="Helical" evidence="1">
    <location>
        <begin position="220"/>
        <end position="238"/>
    </location>
</feature>
<dbReference type="Proteomes" id="UP000002359">
    <property type="component" value="Chromosome"/>
</dbReference>
<feature type="transmembrane region" description="Helical" evidence="1">
    <location>
        <begin position="25"/>
        <end position="46"/>
    </location>
</feature>
<feature type="transmembrane region" description="Helical" evidence="1">
    <location>
        <begin position="152"/>
        <end position="170"/>
    </location>
</feature>
<name>D5AF88_STRGZ</name>
<gene>
    <name evidence="2" type="ordered locus">SSGZ1_0038</name>
</gene>